<dbReference type="Gene3D" id="1.10.510.10">
    <property type="entry name" value="Transferase(Phosphotransferase) domain 1"/>
    <property type="match status" value="1"/>
</dbReference>
<gene>
    <name evidence="5" type="ORF">PHPALM_29601</name>
</gene>
<dbReference type="Proteomes" id="UP000237271">
    <property type="component" value="Unassembled WGS sequence"/>
</dbReference>
<dbReference type="Gene3D" id="3.30.200.20">
    <property type="entry name" value="Phosphorylase Kinase, domain 1"/>
    <property type="match status" value="1"/>
</dbReference>
<keyword evidence="5" id="KW-0723">Serine/threonine-protein kinase</keyword>
<dbReference type="Pfam" id="PF00069">
    <property type="entry name" value="Pkinase"/>
    <property type="match status" value="1"/>
</dbReference>
<dbReference type="InterPro" id="IPR000719">
    <property type="entry name" value="Prot_kinase_dom"/>
</dbReference>
<reference evidence="5 6" key="1">
    <citation type="journal article" date="2017" name="Genome Biol. Evol.">
        <title>Phytophthora megakarya and P. palmivora, closely related causal agents of cacao black pod rot, underwent increases in genome sizes and gene numbers by different mechanisms.</title>
        <authorList>
            <person name="Ali S.S."/>
            <person name="Shao J."/>
            <person name="Lary D.J."/>
            <person name="Kronmiller B."/>
            <person name="Shen D."/>
            <person name="Strem M.D."/>
            <person name="Amoako-Attah I."/>
            <person name="Akrofi A.Y."/>
            <person name="Begoude B.A."/>
            <person name="Ten Hoopen G.M."/>
            <person name="Coulibaly K."/>
            <person name="Kebe B.I."/>
            <person name="Melnick R.L."/>
            <person name="Guiltinan M.J."/>
            <person name="Tyler B.M."/>
            <person name="Meinhardt L.W."/>
            <person name="Bailey B.A."/>
        </authorList>
    </citation>
    <scope>NUCLEOTIDE SEQUENCE [LARGE SCALE GENOMIC DNA]</scope>
    <source>
        <strain evidence="6">sbr112.9</strain>
    </source>
</reference>
<accession>A0A2P4X771</accession>
<keyword evidence="5" id="KW-0808">Transferase</keyword>
<dbReference type="EMBL" id="NCKW01016033">
    <property type="protein sequence ID" value="POM61390.1"/>
    <property type="molecule type" value="Genomic_DNA"/>
</dbReference>
<protein>
    <submittedName>
        <fullName evidence="5">Serine/threonine protein Kinase</fullName>
    </submittedName>
</protein>
<evidence type="ECO:0000256" key="1">
    <source>
        <dbReference type="ARBA" id="ARBA00022741"/>
    </source>
</evidence>
<dbReference type="GO" id="GO:0004674">
    <property type="term" value="F:protein serine/threonine kinase activity"/>
    <property type="evidence" value="ECO:0007669"/>
    <property type="project" value="UniProtKB-KW"/>
</dbReference>
<dbReference type="SMART" id="SM00220">
    <property type="entry name" value="S_TKc"/>
    <property type="match status" value="1"/>
</dbReference>
<comment type="caution">
    <text evidence="5">The sequence shown here is derived from an EMBL/GenBank/DDBJ whole genome shotgun (WGS) entry which is preliminary data.</text>
</comment>
<feature type="binding site" evidence="3">
    <location>
        <position position="48"/>
    </location>
    <ligand>
        <name>ATP</name>
        <dbReference type="ChEBI" id="CHEBI:30616"/>
    </ligand>
</feature>
<dbReference type="InterPro" id="IPR011009">
    <property type="entry name" value="Kinase-like_dom_sf"/>
</dbReference>
<keyword evidence="6" id="KW-1185">Reference proteome</keyword>
<name>A0A2P4X771_9STRA</name>
<organism evidence="5 6">
    <name type="scientific">Phytophthora palmivora</name>
    <dbReference type="NCBI Taxonomy" id="4796"/>
    <lineage>
        <taxon>Eukaryota</taxon>
        <taxon>Sar</taxon>
        <taxon>Stramenopiles</taxon>
        <taxon>Oomycota</taxon>
        <taxon>Peronosporomycetes</taxon>
        <taxon>Peronosporales</taxon>
        <taxon>Peronosporaceae</taxon>
        <taxon>Phytophthora</taxon>
    </lineage>
</organism>
<feature type="domain" description="Protein kinase" evidence="4">
    <location>
        <begin position="19"/>
        <end position="305"/>
    </location>
</feature>
<dbReference type="OrthoDB" id="10252354at2759"/>
<proteinExistence type="predicted"/>
<evidence type="ECO:0000313" key="6">
    <source>
        <dbReference type="Proteomes" id="UP000237271"/>
    </source>
</evidence>
<dbReference type="AlphaFoldDB" id="A0A2P4X771"/>
<dbReference type="PROSITE" id="PS50011">
    <property type="entry name" value="PROTEIN_KINASE_DOM"/>
    <property type="match status" value="1"/>
</dbReference>
<keyword evidence="1 3" id="KW-0547">Nucleotide-binding</keyword>
<dbReference type="GO" id="GO:0005524">
    <property type="term" value="F:ATP binding"/>
    <property type="evidence" value="ECO:0007669"/>
    <property type="project" value="UniProtKB-UniRule"/>
</dbReference>
<dbReference type="InterPro" id="IPR017441">
    <property type="entry name" value="Protein_kinase_ATP_BS"/>
</dbReference>
<evidence type="ECO:0000256" key="2">
    <source>
        <dbReference type="ARBA" id="ARBA00022840"/>
    </source>
</evidence>
<dbReference type="PANTHER" id="PTHR45832">
    <property type="entry name" value="SERINE/THREONINE-PROTEIN KINASE SAMKA-RELATED-RELATED"/>
    <property type="match status" value="1"/>
</dbReference>
<dbReference type="InterPro" id="IPR051931">
    <property type="entry name" value="PAK3-like"/>
</dbReference>
<keyword evidence="2 3" id="KW-0067">ATP-binding</keyword>
<evidence type="ECO:0000256" key="3">
    <source>
        <dbReference type="PROSITE-ProRule" id="PRU10141"/>
    </source>
</evidence>
<dbReference type="PROSITE" id="PS00107">
    <property type="entry name" value="PROTEIN_KINASE_ATP"/>
    <property type="match status" value="1"/>
</dbReference>
<sequence>MNGKKSSSAVDAISTKDYLLILGELGHGAGGKVYKALYMPTFRLVAVKVIRVYDQQKRHQMVRELKSLYVNFVPLATATFPSTSAATSSAAQAACEELVVFYDAYTNPEVGSVSIILEYMDGGSLEDYVQSASEVGDEKGGCLSEREIANVAACGLKGLAFLHEHHQLHRDIKLSNMLINHQGQVKISDFGISRDLESTLAKATTFTGTLLYMAPERISGGMYSYPSDIWSFGLSVMACAIGKLPVPTKDGYWGVVHAVQEQPSPSLKDYGDHFSPELCDFLDQCLQKNPMHRPPAARLLEHPFITKNYSPREQANERLSRDQQPLTAKALKRSRQELQSIAEKAYKWCREHSESLRRLSSITELNEAQDFSSHSKVEALARQLRLPVDEVASHFTFLDEYCK</sequence>
<dbReference type="SUPFAM" id="SSF56112">
    <property type="entry name" value="Protein kinase-like (PK-like)"/>
    <property type="match status" value="1"/>
</dbReference>
<evidence type="ECO:0000259" key="4">
    <source>
        <dbReference type="PROSITE" id="PS50011"/>
    </source>
</evidence>
<evidence type="ECO:0000313" key="5">
    <source>
        <dbReference type="EMBL" id="POM61390.1"/>
    </source>
</evidence>
<dbReference type="PANTHER" id="PTHR45832:SF6">
    <property type="entry name" value="PROTEIN KINASE DOMAIN-CONTAINING PROTEIN"/>
    <property type="match status" value="1"/>
</dbReference>
<keyword evidence="5" id="KW-0418">Kinase</keyword>